<comment type="caution">
    <text evidence="3">The sequence shown here is derived from an EMBL/GenBank/DDBJ whole genome shotgun (WGS) entry which is preliminary data.</text>
</comment>
<dbReference type="EMBL" id="MHFR01000048">
    <property type="protein sequence ID" value="OGW96806.1"/>
    <property type="molecule type" value="Genomic_DNA"/>
</dbReference>
<evidence type="ECO:0000259" key="2">
    <source>
        <dbReference type="Pfam" id="PF16653"/>
    </source>
</evidence>
<organism evidence="3 4">
    <name type="scientific">Candidatus Danuiimicrobium aquiferis</name>
    <dbReference type="NCBI Taxonomy" id="1801832"/>
    <lineage>
        <taxon>Bacteria</taxon>
        <taxon>Pseudomonadati</taxon>
        <taxon>Candidatus Omnitrophota</taxon>
        <taxon>Candidatus Danuiimicrobium</taxon>
    </lineage>
</organism>
<dbReference type="InterPro" id="IPR023181">
    <property type="entry name" value="Homospermid_syn-like_C"/>
</dbReference>
<reference evidence="3 4" key="1">
    <citation type="journal article" date="2016" name="Nat. Commun.">
        <title>Thousands of microbial genomes shed light on interconnected biogeochemical processes in an aquifer system.</title>
        <authorList>
            <person name="Anantharaman K."/>
            <person name="Brown C.T."/>
            <person name="Hug L.A."/>
            <person name="Sharon I."/>
            <person name="Castelle C.J."/>
            <person name="Probst A.J."/>
            <person name="Thomas B.C."/>
            <person name="Singh A."/>
            <person name="Wilkins M.J."/>
            <person name="Karaoz U."/>
            <person name="Brodie E.L."/>
            <person name="Williams K.H."/>
            <person name="Hubbard S.S."/>
            <person name="Banfield J.F."/>
        </authorList>
    </citation>
    <scope>NUCLEOTIDE SEQUENCE [LARGE SCALE GENOMIC DNA]</scope>
</reference>
<evidence type="ECO:0000313" key="4">
    <source>
        <dbReference type="Proteomes" id="UP000178187"/>
    </source>
</evidence>
<protein>
    <submittedName>
        <fullName evidence="3">Homospermidine synthase</fullName>
    </submittedName>
</protein>
<feature type="domain" description="Saccharopine dehydrogenase-like C-terminal" evidence="2">
    <location>
        <begin position="154"/>
        <end position="441"/>
    </location>
</feature>
<dbReference type="InterPro" id="IPR005097">
    <property type="entry name" value="Sacchrp_dh_NADP-bd"/>
</dbReference>
<sequence length="499" mass="56649">MKFKGKILMIGCGAVAQCTLPLIEKLIDVPFSNITIMDFVDNRNRVKGSIAKGAKYVIDRIEEHNYAEILSQYVGSGDMIIDLAWDIDTCALLQWCHDHNVLYINASFELWEPYRSLKDKHPTDLTLYARQMRMREIIGKWADPKGATAVLDHGANPGLVSHFTKQALEDIAQKIIREKQNDPRIPELTKALEDGWFAKIAQLTGLKTIHISERDLQITNVPKKMNEFVNTWSVAGIFEEAIAPSELGWGTHEKHVPKGAMFHKEGPKNQICLASKGMKTWVRSWVPCGEITGMVIRHGEAFSISEYLSIVNDENDTIYRPTVHYAYCCCDSAVNSLHELEMNQFILQKNQRVMSDEIISGRDELGCLLMGHDFNSWWIGSILDIEEARKLVPEQNATTVQVAIGVVAAVRWMVANPKEGICLPDHLPYKEILEVSKPYLGPFLSIPVDWTPLKNRKPIYFDYGAKRPKAEDVWQFTTFLVNPAETEEISSRTYEEVRA</sequence>
<dbReference type="Pfam" id="PF16653">
    <property type="entry name" value="Sacchrp_dh_C"/>
    <property type="match status" value="1"/>
</dbReference>
<feature type="domain" description="Saccharopine dehydrogenase NADP binding" evidence="1">
    <location>
        <begin position="7"/>
        <end position="150"/>
    </location>
</feature>
<dbReference type="AlphaFoldDB" id="A0A1G1KV49"/>
<dbReference type="InterPro" id="IPR032095">
    <property type="entry name" value="Sacchrp_dh-like_C"/>
</dbReference>
<dbReference type="Proteomes" id="UP000178187">
    <property type="component" value="Unassembled WGS sequence"/>
</dbReference>
<dbReference type="Pfam" id="PF03435">
    <property type="entry name" value="Sacchrp_dh_NADP"/>
    <property type="match status" value="1"/>
</dbReference>
<evidence type="ECO:0000313" key="3">
    <source>
        <dbReference type="EMBL" id="OGW96806.1"/>
    </source>
</evidence>
<accession>A0A1G1KV49</accession>
<dbReference type="Gene3D" id="3.30.360.30">
    <property type="entry name" value="homospermidine synthase like"/>
    <property type="match status" value="1"/>
</dbReference>
<evidence type="ECO:0000259" key="1">
    <source>
        <dbReference type="Pfam" id="PF03435"/>
    </source>
</evidence>
<name>A0A1G1KV49_9BACT</name>
<dbReference type="Gene3D" id="3.40.50.720">
    <property type="entry name" value="NAD(P)-binding Rossmann-like Domain"/>
    <property type="match status" value="1"/>
</dbReference>
<proteinExistence type="predicted"/>
<gene>
    <name evidence="3" type="ORF">A3G33_01585</name>
</gene>